<gene>
    <name evidence="2" type="ORF">APS56_01175</name>
</gene>
<keyword evidence="1" id="KW-0472">Membrane</keyword>
<dbReference type="KEGG" id="ahz:APS56_01175"/>
<keyword evidence="3" id="KW-1185">Reference proteome</keyword>
<dbReference type="AlphaFoldDB" id="A0A0P0D857"/>
<keyword evidence="1" id="KW-1133">Transmembrane helix</keyword>
<sequence>MLNHATNHTQTRYPTFDQTLNITLRNINWTKKSGILIIGICLTGLFIKYAVEPFRGSWIYNYGNWLFLILFYGGIFWSLINTILLISKHKSELKKNLIWIFLSAIPFLYIGIMMTIAMTKTY</sequence>
<dbReference type="EMBL" id="CP012898">
    <property type="protein sequence ID" value="ALJ03845.1"/>
    <property type="molecule type" value="Genomic_DNA"/>
</dbReference>
<name>A0A0P0D857_9FLAO</name>
<evidence type="ECO:0000313" key="3">
    <source>
        <dbReference type="Proteomes" id="UP000057981"/>
    </source>
</evidence>
<dbReference type="STRING" id="1736674.APS56_01175"/>
<reference evidence="2 3" key="1">
    <citation type="submission" date="2015-10" db="EMBL/GenBank/DDBJ databases">
        <authorList>
            <person name="Gilbert D.G."/>
        </authorList>
    </citation>
    <scope>NUCLEOTIDE SEQUENCE [LARGE SCALE GENOMIC DNA]</scope>
    <source>
        <strain evidence="3">HZ-22</strain>
    </source>
</reference>
<evidence type="ECO:0000256" key="1">
    <source>
        <dbReference type="SAM" id="Phobius"/>
    </source>
</evidence>
<feature type="transmembrane region" description="Helical" evidence="1">
    <location>
        <begin position="34"/>
        <end position="51"/>
    </location>
</feature>
<dbReference type="Proteomes" id="UP000057981">
    <property type="component" value="Chromosome"/>
</dbReference>
<proteinExistence type="predicted"/>
<feature type="transmembrane region" description="Helical" evidence="1">
    <location>
        <begin position="63"/>
        <end position="86"/>
    </location>
</feature>
<feature type="transmembrane region" description="Helical" evidence="1">
    <location>
        <begin position="98"/>
        <end position="118"/>
    </location>
</feature>
<organism evidence="2 3">
    <name type="scientific">Pseudalgibacter alginicilyticus</name>
    <dbReference type="NCBI Taxonomy" id="1736674"/>
    <lineage>
        <taxon>Bacteria</taxon>
        <taxon>Pseudomonadati</taxon>
        <taxon>Bacteroidota</taxon>
        <taxon>Flavobacteriia</taxon>
        <taxon>Flavobacteriales</taxon>
        <taxon>Flavobacteriaceae</taxon>
        <taxon>Pseudalgibacter</taxon>
    </lineage>
</organism>
<keyword evidence="1" id="KW-0812">Transmembrane</keyword>
<evidence type="ECO:0000313" key="2">
    <source>
        <dbReference type="EMBL" id="ALJ03845.1"/>
    </source>
</evidence>
<accession>A0A0P0D857</accession>
<protein>
    <submittedName>
        <fullName evidence="2">Uncharacterized protein</fullName>
    </submittedName>
</protein>